<keyword evidence="3" id="KW-0645">Protease</keyword>
<evidence type="ECO:0000313" key="4">
    <source>
        <dbReference type="EnsemblPlants" id="OPUNC04G09000.2"/>
    </source>
</evidence>
<dbReference type="PANTHER" id="PTHR11802">
    <property type="entry name" value="SERINE PROTEASE FAMILY S10 SERINE CARBOXYPEPTIDASE"/>
    <property type="match status" value="1"/>
</dbReference>
<keyword evidence="5" id="KW-1185">Reference proteome</keyword>
<comment type="similarity">
    <text evidence="1 3">Belongs to the peptidase S10 family.</text>
</comment>
<dbReference type="eggNOG" id="KOG1282">
    <property type="taxonomic scope" value="Eukaryota"/>
</dbReference>
<dbReference type="PROSITE" id="PS00131">
    <property type="entry name" value="CARBOXYPEPT_SER_SER"/>
    <property type="match status" value="1"/>
</dbReference>
<feature type="signal peptide" evidence="3">
    <location>
        <begin position="1"/>
        <end position="17"/>
    </location>
</feature>
<evidence type="ECO:0000256" key="2">
    <source>
        <dbReference type="ARBA" id="ARBA00023180"/>
    </source>
</evidence>
<evidence type="ECO:0000313" key="5">
    <source>
        <dbReference type="Proteomes" id="UP000026962"/>
    </source>
</evidence>
<proteinExistence type="inferred from homology"/>
<evidence type="ECO:0000256" key="3">
    <source>
        <dbReference type="RuleBase" id="RU361156"/>
    </source>
</evidence>
<protein>
    <recommendedName>
        <fullName evidence="3">Carboxypeptidase</fullName>
        <ecNumber evidence="3">3.4.16.-</ecNumber>
    </recommendedName>
</protein>
<sequence length="448" mass="49064">MRGAIAAAVCAVVLVVAGNGGGWSAMAAMEEDRIGALPGQPNVSFAQYSGYVTVDAVRRRELFYYFAEAELDPDTKPLVLWLNGGPGCSSVGVGAFSENGPFRPSGNVLVRNEYSWNKEANMLYLESPAGVGFSYSTDPSFYGGVGDSRTARDNLRFLQGWFAKFPQYKGRDLYITGESYAGHYVPQLAQRMVEFNKKEKLFNLKGIALGNPVLEFATDFNSRAEFFWSHGLISDSTYHSFTTVCNYSRYVSEYYHGSLSSACDTVMTQVARETSRFVDKYDVTLDVCVSSVLMQSKSLAPQDVQEAMHARLDGGVPKWTVCSSVLEYKQLDLQIPTINIVGGLVKSGVPVLVYSGDQDSVIPLTGSRTVVHRLAARLRLKATTAYRVWFEGRQVGGWTQAFGGGALSFATVRGASHEAPFSQPERSLVLFAAFLAGRPLPDSFEVIR</sequence>
<evidence type="ECO:0000256" key="1">
    <source>
        <dbReference type="ARBA" id="ARBA00009431"/>
    </source>
</evidence>
<dbReference type="OMA" id="FPNFKNQ"/>
<dbReference type="GO" id="GO:0006508">
    <property type="term" value="P:proteolysis"/>
    <property type="evidence" value="ECO:0007669"/>
    <property type="project" value="UniProtKB-KW"/>
</dbReference>
<dbReference type="SUPFAM" id="SSF53474">
    <property type="entry name" value="alpha/beta-Hydrolases"/>
    <property type="match status" value="1"/>
</dbReference>
<reference evidence="4" key="1">
    <citation type="submission" date="2015-04" db="UniProtKB">
        <authorList>
            <consortium name="EnsemblPlants"/>
        </authorList>
    </citation>
    <scope>IDENTIFICATION</scope>
</reference>
<name>A0A0E0KPZ6_ORYPU</name>
<reference evidence="4" key="2">
    <citation type="submission" date="2018-05" db="EMBL/GenBank/DDBJ databases">
        <title>OpunRS2 (Oryza punctata Reference Sequence Version 2).</title>
        <authorList>
            <person name="Zhang J."/>
            <person name="Kudrna D."/>
            <person name="Lee S."/>
            <person name="Talag J."/>
            <person name="Welchert J."/>
            <person name="Wing R.A."/>
        </authorList>
    </citation>
    <scope>NUCLEOTIDE SEQUENCE [LARGE SCALE GENOMIC DNA]</scope>
</reference>
<dbReference type="Proteomes" id="UP000026962">
    <property type="component" value="Chromosome 4"/>
</dbReference>
<accession>A0A0E0KPZ6</accession>
<keyword evidence="3" id="KW-0732">Signal</keyword>
<dbReference type="InterPro" id="IPR001563">
    <property type="entry name" value="Peptidase_S10"/>
</dbReference>
<dbReference type="EnsemblPlants" id="OPUNC04G09000.2">
    <property type="protein sequence ID" value="OPUNC04G09000.2"/>
    <property type="gene ID" value="OPUNC04G09000"/>
</dbReference>
<dbReference type="Gene3D" id="3.40.50.1820">
    <property type="entry name" value="alpha/beta hydrolase"/>
    <property type="match status" value="1"/>
</dbReference>
<dbReference type="PROSITE" id="PS00560">
    <property type="entry name" value="CARBOXYPEPT_SER_HIS"/>
    <property type="match status" value="1"/>
</dbReference>
<feature type="chain" id="PRO_5005116387" description="Carboxypeptidase" evidence="3">
    <location>
        <begin position="18"/>
        <end position="448"/>
    </location>
</feature>
<keyword evidence="3" id="KW-0378">Hydrolase</keyword>
<keyword evidence="3" id="KW-0121">Carboxypeptidase</keyword>
<dbReference type="GO" id="GO:0005773">
    <property type="term" value="C:vacuole"/>
    <property type="evidence" value="ECO:0007669"/>
    <property type="project" value="TreeGrafter"/>
</dbReference>
<dbReference type="HOGENOM" id="CLU_008523_13_1_1"/>
<dbReference type="Gramene" id="OPUNC04G09000.2">
    <property type="protein sequence ID" value="OPUNC04G09000.2"/>
    <property type="gene ID" value="OPUNC04G09000"/>
</dbReference>
<dbReference type="Pfam" id="PF00450">
    <property type="entry name" value="Peptidase_S10"/>
    <property type="match status" value="1"/>
</dbReference>
<dbReference type="InterPro" id="IPR018202">
    <property type="entry name" value="Ser_caboxypep_ser_AS"/>
</dbReference>
<dbReference type="AlphaFoldDB" id="A0A0E0KPZ6"/>
<dbReference type="STRING" id="4537.A0A0E0KPZ6"/>
<dbReference type="InterPro" id="IPR029058">
    <property type="entry name" value="AB_hydrolase_fold"/>
</dbReference>
<dbReference type="GO" id="GO:0004185">
    <property type="term" value="F:serine-type carboxypeptidase activity"/>
    <property type="evidence" value="ECO:0007669"/>
    <property type="project" value="UniProtKB-UniRule"/>
</dbReference>
<dbReference type="PRINTS" id="PR00724">
    <property type="entry name" value="CRBOXYPTASEC"/>
</dbReference>
<dbReference type="PANTHER" id="PTHR11802:SF123">
    <property type="entry name" value="CARBOXYPEPTIDASE"/>
    <property type="match status" value="1"/>
</dbReference>
<keyword evidence="2" id="KW-0325">Glycoprotein</keyword>
<dbReference type="InterPro" id="IPR033124">
    <property type="entry name" value="Ser_caboxypep_his_AS"/>
</dbReference>
<organism evidence="4">
    <name type="scientific">Oryza punctata</name>
    <name type="common">Red rice</name>
    <dbReference type="NCBI Taxonomy" id="4537"/>
    <lineage>
        <taxon>Eukaryota</taxon>
        <taxon>Viridiplantae</taxon>
        <taxon>Streptophyta</taxon>
        <taxon>Embryophyta</taxon>
        <taxon>Tracheophyta</taxon>
        <taxon>Spermatophyta</taxon>
        <taxon>Magnoliopsida</taxon>
        <taxon>Liliopsida</taxon>
        <taxon>Poales</taxon>
        <taxon>Poaceae</taxon>
        <taxon>BOP clade</taxon>
        <taxon>Oryzoideae</taxon>
        <taxon>Oryzeae</taxon>
        <taxon>Oryzinae</taxon>
        <taxon>Oryza</taxon>
    </lineage>
</organism>
<dbReference type="EC" id="3.4.16.-" evidence="3"/>
<dbReference type="FunFam" id="3.40.50.1820:FF:000453">
    <property type="entry name" value="Carboxypeptidase"/>
    <property type="match status" value="1"/>
</dbReference>